<evidence type="ECO:0000256" key="2">
    <source>
        <dbReference type="ARBA" id="ARBA00023002"/>
    </source>
</evidence>
<dbReference type="Gene3D" id="3.40.50.720">
    <property type="entry name" value="NAD(P)-binding Rossmann-like Domain"/>
    <property type="match status" value="1"/>
</dbReference>
<dbReference type="GO" id="GO:0000166">
    <property type="term" value="F:nucleotide binding"/>
    <property type="evidence" value="ECO:0007669"/>
    <property type="project" value="InterPro"/>
</dbReference>
<keyword evidence="6" id="KW-1185">Reference proteome</keyword>
<dbReference type="KEGG" id="elut:CKA38_01855"/>
<dbReference type="InterPro" id="IPR055170">
    <property type="entry name" value="GFO_IDH_MocA-like_dom"/>
</dbReference>
<dbReference type="RefSeq" id="WP_108826353.1">
    <property type="nucleotide sequence ID" value="NZ_CP023004.1"/>
</dbReference>
<dbReference type="Proteomes" id="UP000244896">
    <property type="component" value="Chromosome"/>
</dbReference>
<evidence type="ECO:0000313" key="5">
    <source>
        <dbReference type="EMBL" id="AWI10450.1"/>
    </source>
</evidence>
<gene>
    <name evidence="5" type="ORF">CKA38_01855</name>
</gene>
<reference evidence="5 6" key="1">
    <citation type="journal article" date="2018" name="Syst. Appl. Microbiol.">
        <title>Ereboglobus luteus gen. nov. sp. nov. from cockroach guts, and new insights into the oxygen relationship of the genera Opitutus and Didymococcus (Verrucomicrobia: Opitutaceae).</title>
        <authorList>
            <person name="Tegtmeier D."/>
            <person name="Belitz A."/>
            <person name="Radek R."/>
            <person name="Heimerl T."/>
            <person name="Brune A."/>
        </authorList>
    </citation>
    <scope>NUCLEOTIDE SEQUENCE [LARGE SCALE GENOMIC DNA]</scope>
    <source>
        <strain evidence="5 6">Ho45</strain>
    </source>
</reference>
<dbReference type="Pfam" id="PF22725">
    <property type="entry name" value="GFO_IDH_MocA_C3"/>
    <property type="match status" value="1"/>
</dbReference>
<dbReference type="AlphaFoldDB" id="A0A2U8E6J3"/>
<dbReference type="SUPFAM" id="SSF51735">
    <property type="entry name" value="NAD(P)-binding Rossmann-fold domains"/>
    <property type="match status" value="1"/>
</dbReference>
<evidence type="ECO:0000259" key="3">
    <source>
        <dbReference type="Pfam" id="PF01408"/>
    </source>
</evidence>
<dbReference type="PANTHER" id="PTHR22604">
    <property type="entry name" value="OXIDOREDUCTASES"/>
    <property type="match status" value="1"/>
</dbReference>
<feature type="domain" description="GFO/IDH/MocA-like oxidoreductase" evidence="4">
    <location>
        <begin position="134"/>
        <end position="259"/>
    </location>
</feature>
<name>A0A2U8E6J3_9BACT</name>
<feature type="domain" description="Gfo/Idh/MocA-like oxidoreductase N-terminal" evidence="3">
    <location>
        <begin position="7"/>
        <end position="124"/>
    </location>
</feature>
<evidence type="ECO:0000313" key="6">
    <source>
        <dbReference type="Proteomes" id="UP000244896"/>
    </source>
</evidence>
<dbReference type="GO" id="GO:0016491">
    <property type="term" value="F:oxidoreductase activity"/>
    <property type="evidence" value="ECO:0007669"/>
    <property type="project" value="UniProtKB-KW"/>
</dbReference>
<dbReference type="InterPro" id="IPR050984">
    <property type="entry name" value="Gfo/Idh/MocA_domain"/>
</dbReference>
<proteinExistence type="inferred from homology"/>
<sequence>MSTQHLKWGLLATGRIAEKFANGLAASKLGRAVAVGSRSGATARAFAEKFGIARAHDSYETLLADAKVDAVYIATPHPMHLEWALKAARAGKHILCEKPMGMNRAQTEQMIAAAREHGVFLMEAFMYRCHPQTARIAELIRDGSLGEVRMVQAAFGYNRPFDPQSRVWSNGLGGGGILDVGCYPVSLSRFVAGAAEGKGSVFLDPVEINGTGVTHPQTGVDEWAAATLKFSTGMVAQVSCSTSVQQQNTARIYGTKGWLHVVEPWTPSRNEGGRARMWLHRPDAAAEEIALPYQESEYMLEADVVAECVAAGRREAGQMSWADSLGNAAALDKWLELAGVKYGVA</sequence>
<dbReference type="Gene3D" id="3.30.360.10">
    <property type="entry name" value="Dihydrodipicolinate Reductase, domain 2"/>
    <property type="match status" value="1"/>
</dbReference>
<dbReference type="SUPFAM" id="SSF55347">
    <property type="entry name" value="Glyceraldehyde-3-phosphate dehydrogenase-like, C-terminal domain"/>
    <property type="match status" value="1"/>
</dbReference>
<organism evidence="5 6">
    <name type="scientific">Ereboglobus luteus</name>
    <dbReference type="NCBI Taxonomy" id="1796921"/>
    <lineage>
        <taxon>Bacteria</taxon>
        <taxon>Pseudomonadati</taxon>
        <taxon>Verrucomicrobiota</taxon>
        <taxon>Opitutia</taxon>
        <taxon>Opitutales</taxon>
        <taxon>Opitutaceae</taxon>
        <taxon>Ereboglobus</taxon>
    </lineage>
</organism>
<dbReference type="InterPro" id="IPR036291">
    <property type="entry name" value="NAD(P)-bd_dom_sf"/>
</dbReference>
<keyword evidence="2" id="KW-0560">Oxidoreductase</keyword>
<accession>A0A2U8E6J3</accession>
<evidence type="ECO:0000259" key="4">
    <source>
        <dbReference type="Pfam" id="PF22725"/>
    </source>
</evidence>
<dbReference type="PANTHER" id="PTHR22604:SF105">
    <property type="entry name" value="TRANS-1,2-DIHYDROBENZENE-1,2-DIOL DEHYDROGENASE"/>
    <property type="match status" value="1"/>
</dbReference>
<dbReference type="OrthoDB" id="9783105at2"/>
<dbReference type="InterPro" id="IPR000683">
    <property type="entry name" value="Gfo/Idh/MocA-like_OxRdtase_N"/>
</dbReference>
<dbReference type="EMBL" id="CP023004">
    <property type="protein sequence ID" value="AWI10450.1"/>
    <property type="molecule type" value="Genomic_DNA"/>
</dbReference>
<dbReference type="Pfam" id="PF01408">
    <property type="entry name" value="GFO_IDH_MocA"/>
    <property type="match status" value="1"/>
</dbReference>
<evidence type="ECO:0000256" key="1">
    <source>
        <dbReference type="ARBA" id="ARBA00010928"/>
    </source>
</evidence>
<protein>
    <submittedName>
        <fullName evidence="5">Oxidoreductase</fullName>
    </submittedName>
</protein>
<comment type="similarity">
    <text evidence="1">Belongs to the Gfo/Idh/MocA family.</text>
</comment>